<dbReference type="AlphaFoldDB" id="A0A9D1DBN6"/>
<dbReference type="EMBL" id="DVHB01000065">
    <property type="protein sequence ID" value="HIR39479.1"/>
    <property type="molecule type" value="Genomic_DNA"/>
</dbReference>
<feature type="signal peptide" evidence="1">
    <location>
        <begin position="1"/>
        <end position="34"/>
    </location>
</feature>
<keyword evidence="3" id="KW-0378">Hydrolase</keyword>
<feature type="chain" id="PRO_5039094054" evidence="1">
    <location>
        <begin position="35"/>
        <end position="325"/>
    </location>
</feature>
<dbReference type="PANTHER" id="PTHR42886">
    <property type="entry name" value="RE40534P-RELATED"/>
    <property type="match status" value="1"/>
</dbReference>
<name>A0A9D1DBN6_9FIRM</name>
<dbReference type="Gene3D" id="3.40.50.1820">
    <property type="entry name" value="alpha/beta hydrolase"/>
    <property type="match status" value="1"/>
</dbReference>
<organism evidence="3 4">
    <name type="scientific">Candidatus Coproplasma stercoripullorum</name>
    <dbReference type="NCBI Taxonomy" id="2840751"/>
    <lineage>
        <taxon>Bacteria</taxon>
        <taxon>Bacillati</taxon>
        <taxon>Bacillota</taxon>
        <taxon>Clostridia</taxon>
        <taxon>Eubacteriales</taxon>
        <taxon>Candidatus Coproplasma</taxon>
    </lineage>
</organism>
<dbReference type="PANTHER" id="PTHR42886:SF29">
    <property type="entry name" value="PUMMELIG, ISOFORM A"/>
    <property type="match status" value="1"/>
</dbReference>
<sequence>MVKQFNSAVLKKFVAVVFALLLAFAMLITMSACADEEPAPSGDGGKKFPAAESDGWKQTYNGGYTSIVRRVENEENGNSIYGRIFTKDDIFDESEKYPLLIMSHGYNSVSMDASNGMVQYALNSGMVVYTFDFCGGGKMSKSEGEITEMSVETEISDLESVINAISALPYVDSSKVVLFGHSFGGLVSALTSARHSSQIAGLILHAPAFGGVVNKDNSEYSSIDEIPETVQNGALTVGKIFYADMWELYPYEEIKSFDKYVYIMNGSEDRDQTPTQDAYNERTTPASPSCEMHIVEGAGHDFGLNQYLGQGEYMTAYLTKVGVLD</sequence>
<proteinExistence type="predicted"/>
<protein>
    <submittedName>
        <fullName evidence="3">Alpha/beta fold hydrolase</fullName>
    </submittedName>
</protein>
<evidence type="ECO:0000313" key="3">
    <source>
        <dbReference type="EMBL" id="HIR39479.1"/>
    </source>
</evidence>
<gene>
    <name evidence="3" type="ORF">IAB90_03760</name>
</gene>
<accession>A0A9D1DBN6</accession>
<dbReference type="SUPFAM" id="SSF53474">
    <property type="entry name" value="alpha/beta-Hydrolases"/>
    <property type="match status" value="1"/>
</dbReference>
<reference evidence="3" key="2">
    <citation type="journal article" date="2021" name="PeerJ">
        <title>Extensive microbial diversity within the chicken gut microbiome revealed by metagenomics and culture.</title>
        <authorList>
            <person name="Gilroy R."/>
            <person name="Ravi A."/>
            <person name="Getino M."/>
            <person name="Pursley I."/>
            <person name="Horton D.L."/>
            <person name="Alikhan N.F."/>
            <person name="Baker D."/>
            <person name="Gharbi K."/>
            <person name="Hall N."/>
            <person name="Watson M."/>
            <person name="Adriaenssens E.M."/>
            <person name="Foster-Nyarko E."/>
            <person name="Jarju S."/>
            <person name="Secka A."/>
            <person name="Antonio M."/>
            <person name="Oren A."/>
            <person name="Chaudhuri R.R."/>
            <person name="La Ragione R."/>
            <person name="Hildebrand F."/>
            <person name="Pallen M.J."/>
        </authorList>
    </citation>
    <scope>NUCLEOTIDE SEQUENCE</scope>
    <source>
        <strain evidence="3">ChiW25-3613</strain>
    </source>
</reference>
<reference evidence="3" key="1">
    <citation type="submission" date="2020-10" db="EMBL/GenBank/DDBJ databases">
        <authorList>
            <person name="Gilroy R."/>
        </authorList>
    </citation>
    <scope>NUCLEOTIDE SEQUENCE</scope>
    <source>
        <strain evidence="3">ChiW25-3613</strain>
    </source>
</reference>
<evidence type="ECO:0000313" key="4">
    <source>
        <dbReference type="Proteomes" id="UP000824179"/>
    </source>
</evidence>
<dbReference type="Proteomes" id="UP000824179">
    <property type="component" value="Unassembled WGS sequence"/>
</dbReference>
<evidence type="ECO:0000256" key="1">
    <source>
        <dbReference type="SAM" id="SignalP"/>
    </source>
</evidence>
<feature type="domain" description="Serine aminopeptidase S33" evidence="2">
    <location>
        <begin position="99"/>
        <end position="211"/>
    </location>
</feature>
<dbReference type="Pfam" id="PF12146">
    <property type="entry name" value="Hydrolase_4"/>
    <property type="match status" value="1"/>
</dbReference>
<dbReference type="PROSITE" id="PS51257">
    <property type="entry name" value="PROKAR_LIPOPROTEIN"/>
    <property type="match status" value="1"/>
</dbReference>
<dbReference type="GO" id="GO:0016787">
    <property type="term" value="F:hydrolase activity"/>
    <property type="evidence" value="ECO:0007669"/>
    <property type="project" value="UniProtKB-KW"/>
</dbReference>
<keyword evidence="1" id="KW-0732">Signal</keyword>
<evidence type="ECO:0000259" key="2">
    <source>
        <dbReference type="Pfam" id="PF12146"/>
    </source>
</evidence>
<dbReference type="InterPro" id="IPR022742">
    <property type="entry name" value="Hydrolase_4"/>
</dbReference>
<dbReference type="InterPro" id="IPR029058">
    <property type="entry name" value="AB_hydrolase_fold"/>
</dbReference>
<comment type="caution">
    <text evidence="3">The sequence shown here is derived from an EMBL/GenBank/DDBJ whole genome shotgun (WGS) entry which is preliminary data.</text>
</comment>